<dbReference type="EMBL" id="JALNUB010000021">
    <property type="protein sequence ID" value="MCK8143370.1"/>
    <property type="molecule type" value="Genomic_DNA"/>
</dbReference>
<dbReference type="EMBL" id="JALNUB010000031">
    <property type="protein sequence ID" value="MCK8143422.1"/>
    <property type="molecule type" value="Genomic_DNA"/>
</dbReference>
<evidence type="ECO:0000313" key="1">
    <source>
        <dbReference type="EMBL" id="MCK8143370.1"/>
    </source>
</evidence>
<evidence type="ECO:0000313" key="3">
    <source>
        <dbReference type="Proteomes" id="UP001139260"/>
    </source>
</evidence>
<organism evidence="1 3">
    <name type="scientific">Flavobacterium pygoscelis</name>
    <dbReference type="NCBI Taxonomy" id="2893176"/>
    <lineage>
        <taxon>Bacteria</taxon>
        <taxon>Pseudomonadati</taxon>
        <taxon>Bacteroidota</taxon>
        <taxon>Flavobacteriia</taxon>
        <taxon>Flavobacteriales</taxon>
        <taxon>Flavobacteriaceae</taxon>
        <taxon>Flavobacterium</taxon>
    </lineage>
</organism>
<keyword evidence="3" id="KW-1185">Reference proteome</keyword>
<accession>A0A9X1XT49</accession>
<proteinExistence type="predicted"/>
<dbReference type="RefSeq" id="WP_188051746.1">
    <property type="nucleotide sequence ID" value="NZ_JALNUB010000021.1"/>
</dbReference>
<reference evidence="1" key="1">
    <citation type="submission" date="2022-04" db="EMBL/GenBank/DDBJ databases">
        <title>Flavobacterium pygoscelis sp. nov. isolated from Chinstrap chick (Pygoscelis antarcticus).</title>
        <authorList>
            <person name="Irgang R."/>
            <person name="Poblete-Morales M."/>
            <person name="Avendano-Herrera R."/>
        </authorList>
    </citation>
    <scope>NUCLEOTIDE SEQUENCE</scope>
    <source>
        <strain evidence="1">I-SCBP12n</strain>
    </source>
</reference>
<comment type="caution">
    <text evidence="1">The sequence shown here is derived from an EMBL/GenBank/DDBJ whole genome shotgun (WGS) entry which is preliminary data.</text>
</comment>
<name>A0A9X1XT49_9FLAO</name>
<dbReference type="Proteomes" id="UP001139260">
    <property type="component" value="Unassembled WGS sequence"/>
</dbReference>
<protein>
    <submittedName>
        <fullName evidence="1">Uncharacterized protein</fullName>
    </submittedName>
</protein>
<dbReference type="AlphaFoldDB" id="A0A9X1XT49"/>
<gene>
    <name evidence="1" type="ORF">MW871_15875</name>
    <name evidence="2" type="ORF">MW871_16135</name>
</gene>
<evidence type="ECO:0000313" key="2">
    <source>
        <dbReference type="EMBL" id="MCK8143422.1"/>
    </source>
</evidence>
<sequence length="114" mass="13659">MDKETAEYIVTYFFSLLPEKEKLAWRHHSSILKLEDNDNPKAWEIYKRKGWITDDKEVLDLLKVGYDNFELNTAEKIIKNYPEKVFLNECPKCKKLARTPKAKQCRFCGFDWHN</sequence>